<dbReference type="InterPro" id="IPR046192">
    <property type="entry name" value="DUF6220"/>
</dbReference>
<comment type="caution">
    <text evidence="2">The sequence shown here is derived from an EMBL/GenBank/DDBJ whole genome shotgun (WGS) entry which is preliminary data.</text>
</comment>
<keyword evidence="1" id="KW-0472">Membrane</keyword>
<evidence type="ECO:0008006" key="4">
    <source>
        <dbReference type="Google" id="ProtNLM"/>
    </source>
</evidence>
<accession>A0ABT7C758</accession>
<organism evidence="2 3">
    <name type="scientific">Gulosibacter molinativorax</name>
    <dbReference type="NCBI Taxonomy" id="256821"/>
    <lineage>
        <taxon>Bacteria</taxon>
        <taxon>Bacillati</taxon>
        <taxon>Actinomycetota</taxon>
        <taxon>Actinomycetes</taxon>
        <taxon>Micrococcales</taxon>
        <taxon>Microbacteriaceae</taxon>
        <taxon>Gulosibacter</taxon>
    </lineage>
</organism>
<keyword evidence="3" id="KW-1185">Reference proteome</keyword>
<dbReference type="EMBL" id="PXVD01000005">
    <property type="protein sequence ID" value="MDJ1370501.1"/>
    <property type="molecule type" value="Genomic_DNA"/>
</dbReference>
<name>A0ABT7C758_9MICO</name>
<feature type="transmembrane region" description="Helical" evidence="1">
    <location>
        <begin position="35"/>
        <end position="59"/>
    </location>
</feature>
<dbReference type="Pfam" id="PF19728">
    <property type="entry name" value="DUF6220"/>
    <property type="match status" value="1"/>
</dbReference>
<evidence type="ECO:0000313" key="3">
    <source>
        <dbReference type="Proteomes" id="UP001170379"/>
    </source>
</evidence>
<proteinExistence type="predicted"/>
<keyword evidence="1" id="KW-0812">Transmembrane</keyword>
<reference evidence="2" key="2">
    <citation type="journal article" date="2022" name="Sci. Rep.">
        <title>In silico prediction of the enzymes involved in the degradation of the herbicide molinate by Gulosibacter molinativorax ON4T.</title>
        <authorList>
            <person name="Lopes A.R."/>
            <person name="Bunin E."/>
            <person name="Viana A.T."/>
            <person name="Froufe H."/>
            <person name="Munoz-Merida A."/>
            <person name="Pinho D."/>
            <person name="Figueiredo J."/>
            <person name="Barroso C."/>
            <person name="Vaz-Moreira I."/>
            <person name="Bellanger X."/>
            <person name="Egas C."/>
            <person name="Nunes O.C."/>
        </authorList>
    </citation>
    <scope>NUCLEOTIDE SEQUENCE</scope>
    <source>
        <strain evidence="2">ON4</strain>
    </source>
</reference>
<feature type="transmembrane region" description="Helical" evidence="1">
    <location>
        <begin position="66"/>
        <end position="91"/>
    </location>
</feature>
<sequence>MRKVFFVLSILVLIGVGLQYYMAGVGFFSEGQQGFALHGTVGRIVLPVLFILLIIAAAVSRAGKSTIWLTVLMLVLLIMQTLIFILTGAIFGVDENSTSAPVAAYFTVGLHALNPMFILWVGTVVMLRARKLAFGAPAKKEAVGAAAA</sequence>
<reference evidence="2" key="1">
    <citation type="submission" date="2018-03" db="EMBL/GenBank/DDBJ databases">
        <authorList>
            <person name="Nunes O.C."/>
            <person name="Lopes A.R."/>
            <person name="Froufe H."/>
            <person name="Munoz-Merida A."/>
            <person name="Barroso C."/>
            <person name="Egas C."/>
        </authorList>
    </citation>
    <scope>NUCLEOTIDE SEQUENCE</scope>
    <source>
        <strain evidence="2">ON4</strain>
    </source>
</reference>
<keyword evidence="1" id="KW-1133">Transmembrane helix</keyword>
<evidence type="ECO:0000313" key="2">
    <source>
        <dbReference type="EMBL" id="MDJ1370501.1"/>
    </source>
</evidence>
<evidence type="ECO:0000256" key="1">
    <source>
        <dbReference type="SAM" id="Phobius"/>
    </source>
</evidence>
<gene>
    <name evidence="2" type="ORF">C7K25_03795</name>
</gene>
<dbReference type="Proteomes" id="UP001170379">
    <property type="component" value="Unassembled WGS sequence"/>
</dbReference>
<protein>
    <recommendedName>
        <fullName evidence="4">DUF4293 family protein</fullName>
    </recommendedName>
</protein>
<dbReference type="RefSeq" id="WP_026936213.1">
    <property type="nucleotide sequence ID" value="NZ_CP028426.1"/>
</dbReference>
<feature type="transmembrane region" description="Helical" evidence="1">
    <location>
        <begin position="103"/>
        <end position="127"/>
    </location>
</feature>